<name>A0A895YI47_9ACTN</name>
<reference evidence="1" key="1">
    <citation type="submission" date="2021-02" db="EMBL/GenBank/DDBJ databases">
        <title>Natrosporangium hydrolyticum gen. nov., sp. nov, a haloalkaliphilic actinobacterium from a soda solonchak soil.</title>
        <authorList>
            <person name="Sorokin D.Y."/>
            <person name="Khijniak T.V."/>
            <person name="Zakharycheva A.P."/>
            <person name="Boueva O.V."/>
            <person name="Ariskina E.V."/>
            <person name="Hahnke R.L."/>
            <person name="Bunk B."/>
            <person name="Sproer C."/>
            <person name="Schumann P."/>
            <person name="Evtushenko L.I."/>
            <person name="Kublanov I.V."/>
        </authorList>
    </citation>
    <scope>NUCLEOTIDE SEQUENCE</scope>
    <source>
        <strain evidence="1">DSM 106523</strain>
    </source>
</reference>
<dbReference type="RefSeq" id="WP_239677377.1">
    <property type="nucleotide sequence ID" value="NZ_CP070499.1"/>
</dbReference>
<protein>
    <submittedName>
        <fullName evidence="1">Polysaccharide deacetylase family protein</fullName>
    </submittedName>
</protein>
<gene>
    <name evidence="1" type="ORF">JQS43_02180</name>
</gene>
<dbReference type="GO" id="GO:0005975">
    <property type="term" value="P:carbohydrate metabolic process"/>
    <property type="evidence" value="ECO:0007669"/>
    <property type="project" value="InterPro"/>
</dbReference>
<proteinExistence type="predicted"/>
<dbReference type="CDD" id="cd10923">
    <property type="entry name" value="CE4_COG5298"/>
    <property type="match status" value="1"/>
</dbReference>
<organism evidence="1 2">
    <name type="scientific">Natronosporangium hydrolyticum</name>
    <dbReference type="NCBI Taxonomy" id="2811111"/>
    <lineage>
        <taxon>Bacteria</taxon>
        <taxon>Bacillati</taxon>
        <taxon>Actinomycetota</taxon>
        <taxon>Actinomycetes</taxon>
        <taxon>Micromonosporales</taxon>
        <taxon>Micromonosporaceae</taxon>
        <taxon>Natronosporangium</taxon>
    </lineage>
</organism>
<dbReference type="InterPro" id="IPR018763">
    <property type="entry name" value="DUF2334"/>
</dbReference>
<evidence type="ECO:0000313" key="2">
    <source>
        <dbReference type="Proteomes" id="UP000662857"/>
    </source>
</evidence>
<dbReference type="Pfam" id="PF10096">
    <property type="entry name" value="DUF2334"/>
    <property type="match status" value="1"/>
</dbReference>
<dbReference type="EMBL" id="CP070499">
    <property type="protein sequence ID" value="QSB15199.1"/>
    <property type="molecule type" value="Genomic_DNA"/>
</dbReference>
<keyword evidence="2" id="KW-1185">Reference proteome</keyword>
<accession>A0A895YI47</accession>
<dbReference type="InterPro" id="IPR011330">
    <property type="entry name" value="Glyco_hydro/deAcase_b/a-brl"/>
</dbReference>
<dbReference type="KEGG" id="nhy:JQS43_02180"/>
<dbReference type="Proteomes" id="UP000662857">
    <property type="component" value="Chromosome"/>
</dbReference>
<dbReference type="Gene3D" id="3.20.20.370">
    <property type="entry name" value="Glycoside hydrolase/deacetylase"/>
    <property type="match status" value="1"/>
</dbReference>
<evidence type="ECO:0000313" key="1">
    <source>
        <dbReference type="EMBL" id="QSB15199.1"/>
    </source>
</evidence>
<sequence length="541" mass="59053">MSQLRRWWPVGLVAAALALVLAVGTAVAFAGGGDRGGRAGADPAAQTATGHAAPGAVGARTLVLYDDSPHGELYATQTANLVSHFGAWTAKPVDDYTAGEHADYTAMVYLGTSYDAPLSEPFLADVRDGQTPVLWVRDNIWQLLASTPDFTAEYGVSWAGFDTSAVDEVRYQGARLTRDTVNESGLGELDVLDEDQVEVLASAVRPDGSRLPWALRTGELTYVSEIPFMYVNRDDRYLAFTDLLFDLLAPETPERHRALVRLEDVGPTDDPEQLREIVDYLAEEEVPFSVAVFPVFSDPQGVEGEPGTVRLTDRPELVAELRHAVDQGGTLLMHGYTHQYEDVSNPYNGLSGADFEFFRAHVDEQDHVQLDGPAAGDSPEWTRERLAAGLAEFDAAGLPRPTIFEFPHYAAGPNAYAEVAERFAARYDRGMYFPGLLSGREIDDQAGTGQFVPYPVRDVYGSVVVPENLGEITETGFNQHPATLPADLLASAERNLVVRDGVASFFYHPYLGLDHLEELVTGVRELGYEFAAAEELQHGRS</sequence>
<dbReference type="SUPFAM" id="SSF88713">
    <property type="entry name" value="Glycoside hydrolase/deacetylase"/>
    <property type="match status" value="1"/>
</dbReference>
<dbReference type="AlphaFoldDB" id="A0A895YI47"/>